<dbReference type="Gene3D" id="2.60.200.20">
    <property type="match status" value="1"/>
</dbReference>
<feature type="compositionally biased region" description="Basic and acidic residues" evidence="6">
    <location>
        <begin position="449"/>
        <end position="458"/>
    </location>
</feature>
<reference evidence="8" key="1">
    <citation type="journal article" date="2020" name="Stud. Mycol.">
        <title>101 Dothideomycetes genomes: a test case for predicting lifestyles and emergence of pathogens.</title>
        <authorList>
            <person name="Haridas S."/>
            <person name="Albert R."/>
            <person name="Binder M."/>
            <person name="Bloem J."/>
            <person name="Labutti K."/>
            <person name="Salamov A."/>
            <person name="Andreopoulos B."/>
            <person name="Baker S."/>
            <person name="Barry K."/>
            <person name="Bills G."/>
            <person name="Bluhm B."/>
            <person name="Cannon C."/>
            <person name="Castanera R."/>
            <person name="Culley D."/>
            <person name="Daum C."/>
            <person name="Ezra D."/>
            <person name="Gonzalez J."/>
            <person name="Henrissat B."/>
            <person name="Kuo A."/>
            <person name="Liang C."/>
            <person name="Lipzen A."/>
            <person name="Lutzoni F."/>
            <person name="Magnuson J."/>
            <person name="Mondo S."/>
            <person name="Nolan M."/>
            <person name="Ohm R."/>
            <person name="Pangilinan J."/>
            <person name="Park H.-J."/>
            <person name="Ramirez L."/>
            <person name="Alfaro M."/>
            <person name="Sun H."/>
            <person name="Tritt A."/>
            <person name="Yoshinaga Y."/>
            <person name="Zwiers L.-H."/>
            <person name="Turgeon B."/>
            <person name="Goodwin S."/>
            <person name="Spatafora J."/>
            <person name="Crous P."/>
            <person name="Grigoriev I."/>
        </authorList>
    </citation>
    <scope>NUCLEOTIDE SEQUENCE</scope>
    <source>
        <strain evidence="8">CBS 279.74</strain>
    </source>
</reference>
<feature type="domain" description="FHA" evidence="7">
    <location>
        <begin position="23"/>
        <end position="93"/>
    </location>
</feature>
<keyword evidence="2" id="KW-0227">DNA damage</keyword>
<keyword evidence="3" id="KW-0234">DNA repair</keyword>
<gene>
    <name evidence="8" type="ORF">K504DRAFT_406732</name>
</gene>
<dbReference type="Pfam" id="PF16508">
    <property type="entry name" value="NIBRIN_BRCT_II"/>
    <property type="match status" value="1"/>
</dbReference>
<feature type="region of interest" description="Disordered" evidence="6">
    <location>
        <begin position="408"/>
        <end position="503"/>
    </location>
</feature>
<name>A0A6G1K9L4_9PLEO</name>
<dbReference type="GO" id="GO:0000724">
    <property type="term" value="P:double-strand break repair via homologous recombination"/>
    <property type="evidence" value="ECO:0007669"/>
    <property type="project" value="TreeGrafter"/>
</dbReference>
<dbReference type="GO" id="GO:0007095">
    <property type="term" value="P:mitotic G2 DNA damage checkpoint signaling"/>
    <property type="evidence" value="ECO:0007669"/>
    <property type="project" value="InterPro"/>
</dbReference>
<dbReference type="InterPro" id="IPR032429">
    <property type="entry name" value="Nibrin_BRCT2"/>
</dbReference>
<dbReference type="PANTHER" id="PTHR12162">
    <property type="entry name" value="NIBRIN-RELATED"/>
    <property type="match status" value="1"/>
</dbReference>
<dbReference type="Proteomes" id="UP000799428">
    <property type="component" value="Unassembled WGS sequence"/>
</dbReference>
<proteinExistence type="predicted"/>
<feature type="compositionally biased region" description="Polar residues" evidence="6">
    <location>
        <begin position="472"/>
        <end position="490"/>
    </location>
</feature>
<evidence type="ECO:0000256" key="6">
    <source>
        <dbReference type="SAM" id="MobiDB-lite"/>
    </source>
</evidence>
<dbReference type="GO" id="GO:0003684">
    <property type="term" value="F:damaged DNA binding"/>
    <property type="evidence" value="ECO:0007669"/>
    <property type="project" value="TreeGrafter"/>
</dbReference>
<keyword evidence="9" id="KW-1185">Reference proteome</keyword>
<sequence length="812" mass="91166">MWFIEHENLSGGKREWIKPGSQRLYGRTRPGNKDAHATEKHVFLDNKTISRKHMVLKVLDVPPEDGTKLHLRSQLEITDLSCRQGTTIEGVDGSRTLKSTKEADGTITNDTMIVTGTECTIRLSANYPPFKITWQPVVFTYAAKESKESKARSASLHALDIKTSTEYVYNKTTHVVSVKRNLPKVLQGLVGGSHIVTSEYLDAIITVATNFDNELDSYAPSKLEEDFDKWWPREAEYITPAGNEPVGRSADMLVPAPARAEVFKGLTFIFLNETQHNTLHGVIAGGGGKALFYQIEFGKTTMEEYVEFVRNTAGEKKRSEAGNGRLPVVTVRLGVFPEGMEDWASDFVLGVDQMLNQRSIPQNEFLDAIIVCDASSLLKPATEVVEASSSVRRTEPAMLEPTTTLQLDLPSQTSDDVSIVKEESARPAPKKRRRGLATSRFTGFDDYEPPPKTRKIEETQPSMPMEDVQKSVPVQESHASSQPQFAPATQRTRRREPSVESVQDADNMAELFPAATAVRNRRAATRAASASVEPEAQPATRKPRNKTVELVEKRLQAKRKAADKEINVAERLRARVKEEEERMRADAENLREQLEGVDISEMRNLAMVEEMELIPRTNKPQHRTEASSDRWNDEWNGRKNFKKFRRRGAERSIQIQKVIVPFEEAPQRKGFGVGDSLFISMDNTQTSLGSERRRNNNKNKGRNQEESSEEEGGFVRPQKSADVEIIIPDSDSDDDAVVMRGTTSQRSRGTVDRVAETQTHIADSQTQTQKGTKRSAPVIVAAAQPASKRTRTLRRDDSSDEEETGFRFRRRK</sequence>
<evidence type="ECO:0000256" key="3">
    <source>
        <dbReference type="ARBA" id="ARBA00023204"/>
    </source>
</evidence>
<keyword evidence="5" id="KW-0175">Coiled coil</keyword>
<evidence type="ECO:0000313" key="9">
    <source>
        <dbReference type="Proteomes" id="UP000799428"/>
    </source>
</evidence>
<feature type="coiled-coil region" evidence="5">
    <location>
        <begin position="552"/>
        <end position="597"/>
    </location>
</feature>
<dbReference type="InterPro" id="IPR040227">
    <property type="entry name" value="Nibrin-rel"/>
</dbReference>
<dbReference type="EMBL" id="MU005770">
    <property type="protein sequence ID" value="KAF2709504.1"/>
    <property type="molecule type" value="Genomic_DNA"/>
</dbReference>
<evidence type="ECO:0000256" key="2">
    <source>
        <dbReference type="ARBA" id="ARBA00022763"/>
    </source>
</evidence>
<feature type="region of interest" description="Disordered" evidence="6">
    <location>
        <begin position="684"/>
        <end position="812"/>
    </location>
</feature>
<dbReference type="InterPro" id="IPR043014">
    <property type="entry name" value="Nibrin_BRCT2_sf"/>
</dbReference>
<evidence type="ECO:0000256" key="1">
    <source>
        <dbReference type="ARBA" id="ARBA00004123"/>
    </source>
</evidence>
<dbReference type="OrthoDB" id="552194at2759"/>
<accession>A0A6G1K9L4</accession>
<comment type="subcellular location">
    <subcellularLocation>
        <location evidence="1">Nucleus</location>
    </subcellularLocation>
</comment>
<dbReference type="Gene3D" id="3.40.50.10980">
    <property type="entry name" value="Nibrin, BRCT2 domain"/>
    <property type="match status" value="1"/>
</dbReference>
<dbReference type="InterPro" id="IPR000253">
    <property type="entry name" value="FHA_dom"/>
</dbReference>
<evidence type="ECO:0000256" key="4">
    <source>
        <dbReference type="ARBA" id="ARBA00023242"/>
    </source>
</evidence>
<dbReference type="GO" id="GO:0030870">
    <property type="term" value="C:Mre11 complex"/>
    <property type="evidence" value="ECO:0007669"/>
    <property type="project" value="InterPro"/>
</dbReference>
<organism evidence="8 9">
    <name type="scientific">Pleomassaria siparia CBS 279.74</name>
    <dbReference type="NCBI Taxonomy" id="1314801"/>
    <lineage>
        <taxon>Eukaryota</taxon>
        <taxon>Fungi</taxon>
        <taxon>Dikarya</taxon>
        <taxon>Ascomycota</taxon>
        <taxon>Pezizomycotina</taxon>
        <taxon>Dothideomycetes</taxon>
        <taxon>Pleosporomycetidae</taxon>
        <taxon>Pleosporales</taxon>
        <taxon>Pleomassariaceae</taxon>
        <taxon>Pleomassaria</taxon>
    </lineage>
</organism>
<dbReference type="AlphaFoldDB" id="A0A6G1K9L4"/>
<keyword evidence="4" id="KW-0539">Nucleus</keyword>
<feature type="region of interest" description="Disordered" evidence="6">
    <location>
        <begin position="526"/>
        <end position="545"/>
    </location>
</feature>
<evidence type="ECO:0000256" key="5">
    <source>
        <dbReference type="SAM" id="Coils"/>
    </source>
</evidence>
<dbReference type="PROSITE" id="PS50006">
    <property type="entry name" value="FHA_DOMAIN"/>
    <property type="match status" value="1"/>
</dbReference>
<protein>
    <recommendedName>
        <fullName evidence="7">FHA domain-containing protein</fullName>
    </recommendedName>
</protein>
<feature type="compositionally biased region" description="Polar residues" evidence="6">
    <location>
        <begin position="756"/>
        <end position="770"/>
    </location>
</feature>
<evidence type="ECO:0000259" key="7">
    <source>
        <dbReference type="PROSITE" id="PS50006"/>
    </source>
</evidence>
<evidence type="ECO:0000313" key="8">
    <source>
        <dbReference type="EMBL" id="KAF2709504.1"/>
    </source>
</evidence>
<dbReference type="PANTHER" id="PTHR12162:SF0">
    <property type="entry name" value="NIBRIN"/>
    <property type="match status" value="1"/>
</dbReference>